<accession>A0A165L524</accession>
<reference evidence="2 3" key="1">
    <citation type="journal article" date="2016" name="Mol. Biol. Evol.">
        <title>Comparative Genomics of Early-Diverging Mushroom-Forming Fungi Provides Insights into the Origins of Lignocellulose Decay Capabilities.</title>
        <authorList>
            <person name="Nagy L.G."/>
            <person name="Riley R."/>
            <person name="Tritt A."/>
            <person name="Adam C."/>
            <person name="Daum C."/>
            <person name="Floudas D."/>
            <person name="Sun H."/>
            <person name="Yadav J.S."/>
            <person name="Pangilinan J."/>
            <person name="Larsson K.H."/>
            <person name="Matsuura K."/>
            <person name="Barry K."/>
            <person name="Labutti K."/>
            <person name="Kuo R."/>
            <person name="Ohm R.A."/>
            <person name="Bhattacharya S.S."/>
            <person name="Shirouzu T."/>
            <person name="Yoshinaga Y."/>
            <person name="Martin F.M."/>
            <person name="Grigoriev I.V."/>
            <person name="Hibbett D.S."/>
        </authorList>
    </citation>
    <scope>NUCLEOTIDE SEQUENCE [LARGE SCALE GENOMIC DNA]</scope>
    <source>
        <strain evidence="2 3">HHB12029</strain>
    </source>
</reference>
<dbReference type="AlphaFoldDB" id="A0A165L524"/>
<organism evidence="2 3">
    <name type="scientific">Exidia glandulosa HHB12029</name>
    <dbReference type="NCBI Taxonomy" id="1314781"/>
    <lineage>
        <taxon>Eukaryota</taxon>
        <taxon>Fungi</taxon>
        <taxon>Dikarya</taxon>
        <taxon>Basidiomycota</taxon>
        <taxon>Agaricomycotina</taxon>
        <taxon>Agaricomycetes</taxon>
        <taxon>Auriculariales</taxon>
        <taxon>Exidiaceae</taxon>
        <taxon>Exidia</taxon>
    </lineage>
</organism>
<feature type="compositionally biased region" description="Polar residues" evidence="1">
    <location>
        <begin position="1"/>
        <end position="17"/>
    </location>
</feature>
<evidence type="ECO:0000313" key="3">
    <source>
        <dbReference type="Proteomes" id="UP000077266"/>
    </source>
</evidence>
<sequence length="181" mass="19853">MSTNGNVLVKSRSFQQQSHHRHARTGSMPARPRAPTPAELIFCTDAEYTAHTNTTRERTTSSPSPAPATPTRLVKPRPFAGLKDSVALRREQRERPALGIYAGNYGGQNITSWPASFDDLYEDDVLSPSSASSSSSSSGARRVAPGRALVKLWKGLTGMRRKPVRDSVAFADFEWVTPRRA</sequence>
<proteinExistence type="predicted"/>
<evidence type="ECO:0000256" key="1">
    <source>
        <dbReference type="SAM" id="MobiDB-lite"/>
    </source>
</evidence>
<protein>
    <submittedName>
        <fullName evidence="2">Uncharacterized protein</fullName>
    </submittedName>
</protein>
<dbReference type="EMBL" id="KV425931">
    <property type="protein sequence ID" value="KZV97360.1"/>
    <property type="molecule type" value="Genomic_DNA"/>
</dbReference>
<dbReference type="InParanoid" id="A0A165L524"/>
<gene>
    <name evidence="2" type="ORF">EXIGLDRAFT_378772</name>
</gene>
<name>A0A165L524_EXIGL</name>
<keyword evidence="3" id="KW-1185">Reference proteome</keyword>
<dbReference type="Proteomes" id="UP000077266">
    <property type="component" value="Unassembled WGS sequence"/>
</dbReference>
<feature type="region of interest" description="Disordered" evidence="1">
    <location>
        <begin position="1"/>
        <end position="35"/>
    </location>
</feature>
<feature type="region of interest" description="Disordered" evidence="1">
    <location>
        <begin position="52"/>
        <end position="86"/>
    </location>
</feature>
<evidence type="ECO:0000313" key="2">
    <source>
        <dbReference type="EMBL" id="KZV97360.1"/>
    </source>
</evidence>